<reference evidence="2 3" key="1">
    <citation type="journal article" date="2014" name="Nat. Genet.">
        <title>Whole-genome sequence of a flatfish provides insights into ZW sex chromosome evolution and adaptation to a benthic lifestyle.</title>
        <authorList>
            <person name="Chen S."/>
            <person name="Zhang G."/>
            <person name="Shao C."/>
            <person name="Huang Q."/>
            <person name="Liu G."/>
            <person name="Zhang P."/>
            <person name="Song W."/>
            <person name="An N."/>
            <person name="Chalopin D."/>
            <person name="Volff J.N."/>
            <person name="Hong Y."/>
            <person name="Li Q."/>
            <person name="Sha Z."/>
            <person name="Zhou H."/>
            <person name="Xie M."/>
            <person name="Yu Q."/>
            <person name="Liu Y."/>
            <person name="Xiang H."/>
            <person name="Wang N."/>
            <person name="Wu K."/>
            <person name="Yang C."/>
            <person name="Zhou Q."/>
            <person name="Liao X."/>
            <person name="Yang L."/>
            <person name="Hu Q."/>
            <person name="Zhang J."/>
            <person name="Meng L."/>
            <person name="Jin L."/>
            <person name="Tian Y."/>
            <person name="Lian J."/>
            <person name="Yang J."/>
            <person name="Miao G."/>
            <person name="Liu S."/>
            <person name="Liang Z."/>
            <person name="Yan F."/>
            <person name="Li Y."/>
            <person name="Sun B."/>
            <person name="Zhang H."/>
            <person name="Zhang J."/>
            <person name="Zhu Y."/>
            <person name="Du M."/>
            <person name="Zhao Y."/>
            <person name="Schartl M."/>
            <person name="Tang Q."/>
            <person name="Wang J."/>
        </authorList>
    </citation>
    <scope>NUCLEOTIDE SEQUENCE</scope>
</reference>
<dbReference type="GO" id="GO:0032922">
    <property type="term" value="P:circadian regulation of gene expression"/>
    <property type="evidence" value="ECO:0007669"/>
    <property type="project" value="InterPro"/>
</dbReference>
<dbReference type="GeneID" id="103394574"/>
<dbReference type="GeneTree" id="ENSGT00390000018360"/>
<dbReference type="InterPro" id="IPR031373">
    <property type="entry name" value="Ciart"/>
</dbReference>
<dbReference type="OrthoDB" id="8942320at2759"/>
<dbReference type="Proteomes" id="UP000265120">
    <property type="component" value="Chromosome 18"/>
</dbReference>
<evidence type="ECO:0000313" key="3">
    <source>
        <dbReference type="Proteomes" id="UP000265120"/>
    </source>
</evidence>
<name>A0A3P8VA74_CYNSE</name>
<organism evidence="2 3">
    <name type="scientific">Cynoglossus semilaevis</name>
    <name type="common">Tongue sole</name>
    <dbReference type="NCBI Taxonomy" id="244447"/>
    <lineage>
        <taxon>Eukaryota</taxon>
        <taxon>Metazoa</taxon>
        <taxon>Chordata</taxon>
        <taxon>Craniata</taxon>
        <taxon>Vertebrata</taxon>
        <taxon>Euteleostomi</taxon>
        <taxon>Actinopterygii</taxon>
        <taxon>Neopterygii</taxon>
        <taxon>Teleostei</taxon>
        <taxon>Neoteleostei</taxon>
        <taxon>Acanthomorphata</taxon>
        <taxon>Carangaria</taxon>
        <taxon>Pleuronectiformes</taxon>
        <taxon>Pleuronectoidei</taxon>
        <taxon>Cynoglossidae</taxon>
        <taxon>Cynoglossinae</taxon>
        <taxon>Cynoglossus</taxon>
    </lineage>
</organism>
<dbReference type="GO" id="GO:0045892">
    <property type="term" value="P:negative regulation of DNA-templated transcription"/>
    <property type="evidence" value="ECO:0007669"/>
    <property type="project" value="TreeGrafter"/>
</dbReference>
<dbReference type="CTD" id="564009"/>
<evidence type="ECO:0000313" key="2">
    <source>
        <dbReference type="Ensembl" id="ENSCSEP00000012228.1"/>
    </source>
</evidence>
<dbReference type="RefSeq" id="XP_008330166.1">
    <property type="nucleotide sequence ID" value="XM_008331944.3"/>
</dbReference>
<dbReference type="InParanoid" id="A0A3P8VA74"/>
<protein>
    <submittedName>
        <fullName evidence="2">Circadian associated repressor of transcription a</fullName>
    </submittedName>
</protein>
<reference evidence="2" key="3">
    <citation type="submission" date="2025-09" db="UniProtKB">
        <authorList>
            <consortium name="Ensembl"/>
        </authorList>
    </citation>
    <scope>IDENTIFICATION</scope>
</reference>
<proteinExistence type="predicted"/>
<dbReference type="GO" id="GO:0000978">
    <property type="term" value="F:RNA polymerase II cis-regulatory region sequence-specific DNA binding"/>
    <property type="evidence" value="ECO:0007669"/>
    <property type="project" value="TreeGrafter"/>
</dbReference>
<feature type="compositionally biased region" description="Basic and acidic residues" evidence="1">
    <location>
        <begin position="65"/>
        <end position="74"/>
    </location>
</feature>
<evidence type="ECO:0000256" key="1">
    <source>
        <dbReference type="SAM" id="MobiDB-lite"/>
    </source>
</evidence>
<dbReference type="PANTHER" id="PTHR35441">
    <property type="entry name" value="CIRCADIAN-ASSOCIATED TRANSCRIPTIONAL REPRESSOR"/>
    <property type="match status" value="1"/>
</dbReference>
<keyword evidence="3" id="KW-1185">Reference proteome</keyword>
<dbReference type="GO" id="GO:0005634">
    <property type="term" value="C:nucleus"/>
    <property type="evidence" value="ECO:0007669"/>
    <property type="project" value="TreeGrafter"/>
</dbReference>
<feature type="compositionally biased region" description="Polar residues" evidence="1">
    <location>
        <begin position="300"/>
        <end position="322"/>
    </location>
</feature>
<accession>A0A3P8VA74</accession>
<dbReference type="Pfam" id="PF15673">
    <property type="entry name" value="Ciart"/>
    <property type="match status" value="1"/>
</dbReference>
<dbReference type="AlphaFoldDB" id="A0A3P8VA74"/>
<sequence length="322" mass="35573">MDSWGKFSKWLSNDSIPVALSESEQTEDEADTFSDREGHGAGGESLSADEYDELSSYLGPTPLRLKGDQSKDCSDDTECPDSGPRATALPPVTSGDRVFAQKCADLHRFNQPLLELLDGLKTGRFDKGLTSLQQSVAIDRLQRILGVLQRPHMGEKYLQHLLQIEMMLKIWFPHIAYPTLDNSKGTKILPPHWCQSQLHIPVKKRKLSCLEQDHTSHPLTKHEQHHQKNSCHHCQVSTSVDTVSTCGPGSLKKRKTTGEEETECSCSVAHVFTDSPEPLGRASSRQDNRKQTEISPPSHCDSQATQDSFVSSSVTGAASESP</sequence>
<dbReference type="OMA" id="LTFAKKC"/>
<feature type="region of interest" description="Disordered" evidence="1">
    <location>
        <begin position="273"/>
        <end position="322"/>
    </location>
</feature>
<dbReference type="KEGG" id="csem:103394574"/>
<dbReference type="Ensembl" id="ENSCSET00000012373.1">
    <property type="protein sequence ID" value="ENSCSEP00000012228.1"/>
    <property type="gene ID" value="ENSCSEG00000007893.1"/>
</dbReference>
<feature type="region of interest" description="Disordered" evidence="1">
    <location>
        <begin position="16"/>
        <end position="91"/>
    </location>
</feature>
<dbReference type="PANTHER" id="PTHR35441:SF1">
    <property type="entry name" value="CIRCADIAN-ASSOCIATED TRANSCRIPTIONAL REPRESSOR"/>
    <property type="match status" value="1"/>
</dbReference>
<reference evidence="2" key="2">
    <citation type="submission" date="2025-08" db="UniProtKB">
        <authorList>
            <consortium name="Ensembl"/>
        </authorList>
    </citation>
    <scope>IDENTIFICATION</scope>
</reference>